<dbReference type="PANTHER" id="PTHR39639:SF1">
    <property type="entry name" value="DUF262 DOMAIN-CONTAINING PROTEIN"/>
    <property type="match status" value="1"/>
</dbReference>
<accession>A0A0B7NUD0</accession>
<name>A0A0B7NUD0_9FUNG</name>
<feature type="compositionally biased region" description="Polar residues" evidence="1">
    <location>
        <begin position="360"/>
        <end position="380"/>
    </location>
</feature>
<protein>
    <recommendedName>
        <fullName evidence="2">GmrSD restriction endonucleases N-terminal domain-containing protein</fullName>
    </recommendedName>
</protein>
<dbReference type="EMBL" id="LN733911">
    <property type="protein sequence ID" value="CEP18868.1"/>
    <property type="molecule type" value="Genomic_DNA"/>
</dbReference>
<feature type="region of interest" description="Disordered" evidence="1">
    <location>
        <begin position="344"/>
        <end position="411"/>
    </location>
</feature>
<keyword evidence="4" id="KW-1185">Reference proteome</keyword>
<evidence type="ECO:0000313" key="3">
    <source>
        <dbReference type="EMBL" id="CEP18868.1"/>
    </source>
</evidence>
<reference evidence="3 4" key="1">
    <citation type="submission" date="2014-09" db="EMBL/GenBank/DDBJ databases">
        <authorList>
            <person name="Ellenberger Sabrina"/>
        </authorList>
    </citation>
    <scope>NUCLEOTIDE SEQUENCE [LARGE SCALE GENOMIC DNA]</scope>
    <source>
        <strain evidence="3 4">CBS 412.66</strain>
    </source>
</reference>
<evidence type="ECO:0000259" key="2">
    <source>
        <dbReference type="Pfam" id="PF03235"/>
    </source>
</evidence>
<dbReference type="PANTHER" id="PTHR39639">
    <property type="entry name" value="CHROMOSOME 16, WHOLE GENOME SHOTGUN SEQUENCE"/>
    <property type="match status" value="1"/>
</dbReference>
<dbReference type="Pfam" id="PF03235">
    <property type="entry name" value="GmrSD_N"/>
    <property type="match status" value="1"/>
</dbReference>
<gene>
    <name evidence="3" type="primary">PARPA_13176.1 scaffold 45923</name>
</gene>
<dbReference type="OrthoDB" id="5419821at2759"/>
<evidence type="ECO:0000256" key="1">
    <source>
        <dbReference type="SAM" id="MobiDB-lite"/>
    </source>
</evidence>
<proteinExistence type="predicted"/>
<organism evidence="3 4">
    <name type="scientific">Parasitella parasitica</name>
    <dbReference type="NCBI Taxonomy" id="35722"/>
    <lineage>
        <taxon>Eukaryota</taxon>
        <taxon>Fungi</taxon>
        <taxon>Fungi incertae sedis</taxon>
        <taxon>Mucoromycota</taxon>
        <taxon>Mucoromycotina</taxon>
        <taxon>Mucoromycetes</taxon>
        <taxon>Mucorales</taxon>
        <taxon>Mucorineae</taxon>
        <taxon>Mucoraceae</taxon>
        <taxon>Parasitella</taxon>
    </lineage>
</organism>
<sequence length="411" mass="47136">MISKGEIQLDAPYQREIIWESNKMSELIDSIINNYYIPPLLFAVRQIRGQHVRIVIDGKQRLTSARRFLKNLLPYVDNSSGKAVEKYYIERLDHDADDDTEAALRKAQKEPKNFITNEEFDIFNKFEFVCVEYLDITEDDEFEIFSRVQLGVAITSAEKLKATNSRIAEQCRRLADQNHEISQVLQRKGHAALFQLIAHLMLTIRNGTENFSTGKALQIYVHSNENPSTALVNKVEYVLNQIKGIVMDKELKNVMVKNGAASKSLVKAIEFIMFGTYVSLVERPRSIRHFSQDFSALRAYLFETREGKAYLGKDAFLECMDWVNERLERENLVSARQSIHTIPDDDFDELKEEDTVPIPTHNSRNNRTPQVTARQGNSQPTKRRREDRNNGGVAVAKRGGKLPSGVARRRA</sequence>
<dbReference type="Proteomes" id="UP000054107">
    <property type="component" value="Unassembled WGS sequence"/>
</dbReference>
<dbReference type="InterPro" id="IPR004919">
    <property type="entry name" value="GmrSD_N"/>
</dbReference>
<dbReference type="STRING" id="35722.A0A0B7NUD0"/>
<evidence type="ECO:0000313" key="4">
    <source>
        <dbReference type="Proteomes" id="UP000054107"/>
    </source>
</evidence>
<feature type="domain" description="GmrSD restriction endonucleases N-terminal" evidence="2">
    <location>
        <begin position="6"/>
        <end position="162"/>
    </location>
</feature>
<dbReference type="AlphaFoldDB" id="A0A0B7NUD0"/>